<evidence type="ECO:0000313" key="1">
    <source>
        <dbReference type="EMBL" id="CAF1067293.1"/>
    </source>
</evidence>
<accession>A0A814LQE3</accession>
<dbReference type="Proteomes" id="UP000663854">
    <property type="component" value="Unassembled WGS sequence"/>
</dbReference>
<reference evidence="1" key="1">
    <citation type="submission" date="2021-02" db="EMBL/GenBank/DDBJ databases">
        <authorList>
            <person name="Nowell W R."/>
        </authorList>
    </citation>
    <scope>NUCLEOTIDE SEQUENCE</scope>
</reference>
<proteinExistence type="predicted"/>
<name>A0A814LQE3_9BILA</name>
<gene>
    <name evidence="2" type="ORF">JXQ802_LOCUS26829</name>
    <name evidence="1" type="ORF">PYM288_LOCUS17968</name>
</gene>
<evidence type="ECO:0000313" key="3">
    <source>
        <dbReference type="Proteomes" id="UP000663854"/>
    </source>
</evidence>
<evidence type="ECO:0000313" key="2">
    <source>
        <dbReference type="EMBL" id="CAF1248145.1"/>
    </source>
</evidence>
<dbReference type="Proteomes" id="UP000663870">
    <property type="component" value="Unassembled WGS sequence"/>
</dbReference>
<organism evidence="1 3">
    <name type="scientific">Rotaria sordida</name>
    <dbReference type="NCBI Taxonomy" id="392033"/>
    <lineage>
        <taxon>Eukaryota</taxon>
        <taxon>Metazoa</taxon>
        <taxon>Spiralia</taxon>
        <taxon>Gnathifera</taxon>
        <taxon>Rotifera</taxon>
        <taxon>Eurotatoria</taxon>
        <taxon>Bdelloidea</taxon>
        <taxon>Philodinida</taxon>
        <taxon>Philodinidae</taxon>
        <taxon>Rotaria</taxon>
    </lineage>
</organism>
<dbReference type="AlphaFoldDB" id="A0A814LQE3"/>
<sequence>MITGATLLTENEWFNFLQHEVSLPNVARNETVRFAKQLADSSMTIDDFSELTEQQLETNFNFDQIGLINRIKKWQNNSVCDDEDQRWTY</sequence>
<comment type="caution">
    <text evidence="1">The sequence shown here is derived from an EMBL/GenBank/DDBJ whole genome shotgun (WGS) entry which is preliminary data.</text>
</comment>
<evidence type="ECO:0000313" key="4">
    <source>
        <dbReference type="Proteomes" id="UP000663870"/>
    </source>
</evidence>
<dbReference type="EMBL" id="CAJNOL010000952">
    <property type="protein sequence ID" value="CAF1248145.1"/>
    <property type="molecule type" value="Genomic_DNA"/>
</dbReference>
<keyword evidence="4" id="KW-1185">Reference proteome</keyword>
<protein>
    <submittedName>
        <fullName evidence="1">Uncharacterized protein</fullName>
    </submittedName>
</protein>
<dbReference type="EMBL" id="CAJNOH010000528">
    <property type="protein sequence ID" value="CAF1067293.1"/>
    <property type="molecule type" value="Genomic_DNA"/>
</dbReference>